<comment type="caution">
    <text evidence="1">The sequence shown here is derived from an EMBL/GenBank/DDBJ whole genome shotgun (WGS) entry which is preliminary data.</text>
</comment>
<protein>
    <submittedName>
        <fullName evidence="1">Uncharacterized protein</fullName>
    </submittedName>
</protein>
<reference evidence="1" key="1">
    <citation type="submission" date="2018-05" db="EMBL/GenBank/DDBJ databases">
        <title>Draft genome of Mucuna pruriens seed.</title>
        <authorList>
            <person name="Nnadi N.E."/>
            <person name="Vos R."/>
            <person name="Hasami M.H."/>
            <person name="Devisetty U.K."/>
            <person name="Aguiy J.C."/>
        </authorList>
    </citation>
    <scope>NUCLEOTIDE SEQUENCE [LARGE SCALE GENOMIC DNA]</scope>
    <source>
        <strain evidence="1">JCA_2017</strain>
    </source>
</reference>
<sequence>METKQDRRKAFDKLPSQLYSDDNGIRELTKRFQAFKIELDFVDTRLWWHTALDVEWKSTFKYVLSSH</sequence>
<evidence type="ECO:0000313" key="2">
    <source>
        <dbReference type="Proteomes" id="UP000257109"/>
    </source>
</evidence>
<feature type="non-terminal residue" evidence="1">
    <location>
        <position position="1"/>
    </location>
</feature>
<evidence type="ECO:0000313" key="1">
    <source>
        <dbReference type="EMBL" id="RDX79136.1"/>
    </source>
</evidence>
<dbReference type="AlphaFoldDB" id="A0A371FLE6"/>
<organism evidence="1 2">
    <name type="scientific">Mucuna pruriens</name>
    <name type="common">Velvet bean</name>
    <name type="synonym">Dolichos pruriens</name>
    <dbReference type="NCBI Taxonomy" id="157652"/>
    <lineage>
        <taxon>Eukaryota</taxon>
        <taxon>Viridiplantae</taxon>
        <taxon>Streptophyta</taxon>
        <taxon>Embryophyta</taxon>
        <taxon>Tracheophyta</taxon>
        <taxon>Spermatophyta</taxon>
        <taxon>Magnoliopsida</taxon>
        <taxon>eudicotyledons</taxon>
        <taxon>Gunneridae</taxon>
        <taxon>Pentapetalae</taxon>
        <taxon>rosids</taxon>
        <taxon>fabids</taxon>
        <taxon>Fabales</taxon>
        <taxon>Fabaceae</taxon>
        <taxon>Papilionoideae</taxon>
        <taxon>50 kb inversion clade</taxon>
        <taxon>NPAAA clade</taxon>
        <taxon>indigoferoid/millettioid clade</taxon>
        <taxon>Phaseoleae</taxon>
        <taxon>Mucuna</taxon>
    </lineage>
</organism>
<keyword evidence="2" id="KW-1185">Reference proteome</keyword>
<proteinExistence type="predicted"/>
<dbReference type="EMBL" id="QJKJ01008626">
    <property type="protein sequence ID" value="RDX79136.1"/>
    <property type="molecule type" value="Genomic_DNA"/>
</dbReference>
<dbReference type="Proteomes" id="UP000257109">
    <property type="component" value="Unassembled WGS sequence"/>
</dbReference>
<accession>A0A371FLE6</accession>
<gene>
    <name evidence="1" type="ORF">CR513_40482</name>
</gene>
<name>A0A371FLE6_MUCPR</name>